<dbReference type="WBParaSite" id="Hba_07286">
    <property type="protein sequence ID" value="Hba_07286"/>
    <property type="gene ID" value="Hba_07286"/>
</dbReference>
<accession>A0A1I7XFC9</accession>
<evidence type="ECO:0000313" key="2">
    <source>
        <dbReference type="WBParaSite" id="Hba_07286"/>
    </source>
</evidence>
<evidence type="ECO:0000313" key="3">
    <source>
        <dbReference type="WBParaSite" id="Hba_16220"/>
    </source>
</evidence>
<sequence length="93" mass="10685">MNHFERLPNQWLINRGMIVRIREMSKAVSQDISVDSDSQYVTTTAAIIPVMDNSAQESRNCRDASFNCRIMSYFGYCAIGQFRQQCTRSCFAC</sequence>
<protein>
    <submittedName>
        <fullName evidence="2 3">ShKT domain-containing protein</fullName>
    </submittedName>
</protein>
<dbReference type="Proteomes" id="UP000095283">
    <property type="component" value="Unplaced"/>
</dbReference>
<name>A0A1I7XFC9_HETBA</name>
<keyword evidence="1" id="KW-1185">Reference proteome</keyword>
<reference evidence="2 3" key="1">
    <citation type="submission" date="2016-11" db="UniProtKB">
        <authorList>
            <consortium name="WormBaseParasite"/>
        </authorList>
    </citation>
    <scope>IDENTIFICATION</scope>
</reference>
<dbReference type="AlphaFoldDB" id="A0A1I7XFC9"/>
<dbReference type="WBParaSite" id="Hba_16220">
    <property type="protein sequence ID" value="Hba_16220"/>
    <property type="gene ID" value="Hba_16220"/>
</dbReference>
<proteinExistence type="predicted"/>
<evidence type="ECO:0000313" key="1">
    <source>
        <dbReference type="Proteomes" id="UP000095283"/>
    </source>
</evidence>
<organism evidence="1 3">
    <name type="scientific">Heterorhabditis bacteriophora</name>
    <name type="common">Entomopathogenic nematode worm</name>
    <dbReference type="NCBI Taxonomy" id="37862"/>
    <lineage>
        <taxon>Eukaryota</taxon>
        <taxon>Metazoa</taxon>
        <taxon>Ecdysozoa</taxon>
        <taxon>Nematoda</taxon>
        <taxon>Chromadorea</taxon>
        <taxon>Rhabditida</taxon>
        <taxon>Rhabditina</taxon>
        <taxon>Rhabditomorpha</taxon>
        <taxon>Strongyloidea</taxon>
        <taxon>Heterorhabditidae</taxon>
        <taxon>Heterorhabditis</taxon>
    </lineage>
</organism>